<comment type="caution">
    <text evidence="7">The sequence shown here is derived from an EMBL/GenBank/DDBJ whole genome shotgun (WGS) entry which is preliminary data.</text>
</comment>
<feature type="transmembrane region" description="Helical" evidence="5">
    <location>
        <begin position="458"/>
        <end position="476"/>
    </location>
</feature>
<evidence type="ECO:0000256" key="1">
    <source>
        <dbReference type="ARBA" id="ARBA00004141"/>
    </source>
</evidence>
<keyword evidence="3 5" id="KW-1133">Transmembrane helix</keyword>
<feature type="transmembrane region" description="Helical" evidence="5">
    <location>
        <begin position="428"/>
        <end position="446"/>
    </location>
</feature>
<evidence type="ECO:0000256" key="4">
    <source>
        <dbReference type="ARBA" id="ARBA00023136"/>
    </source>
</evidence>
<organism evidence="7 8">
    <name type="scientific">Phormidium pseudopriestleyi FRX01</name>
    <dbReference type="NCBI Taxonomy" id="1759528"/>
    <lineage>
        <taxon>Bacteria</taxon>
        <taxon>Bacillati</taxon>
        <taxon>Cyanobacteriota</taxon>
        <taxon>Cyanophyceae</taxon>
        <taxon>Oscillatoriophycideae</taxon>
        <taxon>Oscillatoriales</taxon>
        <taxon>Oscillatoriaceae</taxon>
        <taxon>Phormidium</taxon>
    </lineage>
</organism>
<dbReference type="Proteomes" id="UP000664844">
    <property type="component" value="Unassembled WGS sequence"/>
</dbReference>
<evidence type="ECO:0000313" key="7">
    <source>
        <dbReference type="EMBL" id="MBO0350841.1"/>
    </source>
</evidence>
<reference evidence="7 8" key="1">
    <citation type="submission" date="2021-03" db="EMBL/GenBank/DDBJ databases">
        <title>Metabolic Capacity of the Antarctic Cyanobacterium Phormidium pseudopriestleyi that Sustains Oxygenic Photosynthesis in the Presence of Hydrogen Sulfide.</title>
        <authorList>
            <person name="Lumian J.E."/>
            <person name="Jungblut A.D."/>
            <person name="Dillon M.L."/>
            <person name="Hawes I."/>
            <person name="Doran P.T."/>
            <person name="Mackey T.J."/>
            <person name="Dick G.J."/>
            <person name="Grettenberger C.L."/>
            <person name="Sumner D.Y."/>
        </authorList>
    </citation>
    <scope>NUCLEOTIDE SEQUENCE [LARGE SCALE GENOMIC DNA]</scope>
    <source>
        <strain evidence="7 8">FRX01</strain>
    </source>
</reference>
<dbReference type="InterPro" id="IPR007016">
    <property type="entry name" value="O-antigen_ligase-rel_domated"/>
</dbReference>
<dbReference type="PANTHER" id="PTHR37422">
    <property type="entry name" value="TEICHURONIC ACID BIOSYNTHESIS PROTEIN TUAE"/>
    <property type="match status" value="1"/>
</dbReference>
<evidence type="ECO:0000313" key="8">
    <source>
        <dbReference type="Proteomes" id="UP000664844"/>
    </source>
</evidence>
<sequence length="478" mass="53944">MTKSLTLRTICHPDRRLQLWWNSAQVGLLLLPMSPLLGGMGLLLALFGTWKQRYREIQGRSLNQGFGVLALWLVLTTVFASDRLSAFLGLFNFLPFFALFVTFSLLIQTPAQMRRIAWIAIATSVPIAVIGWGQLFWGWEGPVKLGLILDWRLDATGAPPGRMASVFEYANVLASYFLMTFILGLGLWVETFQAWRTLKQQPKQQEKIRDPRDPRVVRTIDLSVTGEEEKVRWGLVFLTLALLVNAIALVLTNSRNGWAIASMAGVVFILYQGWRWLLLFVIGAMSAVLGSAFAPHPLRQGLQAIVPAYFWMRITDQLYPDRPVATLRKTQWQFAWDLTQTRPITGWGLRSFSELYEAQTQVWMGHPHNLFLMLSAETGIPGMLLLSSLVGWVLAKGVLAFKNWPDLPLERNVEGTASVRGVMTNDRLIFFTYLLSFAGCTLFHLFDVTLFDSRVNILGWLILAAICGVAESRRSAVY</sequence>
<feature type="transmembrane region" description="Helical" evidence="5">
    <location>
        <begin position="62"/>
        <end position="80"/>
    </location>
</feature>
<proteinExistence type="predicted"/>
<feature type="transmembrane region" description="Helical" evidence="5">
    <location>
        <begin position="86"/>
        <end position="107"/>
    </location>
</feature>
<protein>
    <submittedName>
        <fullName evidence="7">O-antigen ligase family protein</fullName>
    </submittedName>
</protein>
<comment type="subcellular location">
    <subcellularLocation>
        <location evidence="1">Membrane</location>
        <topology evidence="1">Multi-pass membrane protein</topology>
    </subcellularLocation>
</comment>
<keyword evidence="4 5" id="KW-0472">Membrane</keyword>
<feature type="transmembrane region" description="Helical" evidence="5">
    <location>
        <begin position="233"/>
        <end position="253"/>
    </location>
</feature>
<accession>A0ABS3FUS2</accession>
<feature type="domain" description="O-antigen ligase-related" evidence="6">
    <location>
        <begin position="240"/>
        <end position="386"/>
    </location>
</feature>
<dbReference type="EMBL" id="JAFLQW010000463">
    <property type="protein sequence ID" value="MBO0350841.1"/>
    <property type="molecule type" value="Genomic_DNA"/>
</dbReference>
<keyword evidence="7" id="KW-0436">Ligase</keyword>
<gene>
    <name evidence="7" type="ORF">J0895_17575</name>
</gene>
<feature type="transmembrane region" description="Helical" evidence="5">
    <location>
        <begin position="116"/>
        <end position="137"/>
    </location>
</feature>
<feature type="transmembrane region" description="Helical" evidence="5">
    <location>
        <begin position="169"/>
        <end position="189"/>
    </location>
</feature>
<evidence type="ECO:0000256" key="5">
    <source>
        <dbReference type="SAM" id="Phobius"/>
    </source>
</evidence>
<evidence type="ECO:0000256" key="3">
    <source>
        <dbReference type="ARBA" id="ARBA00022989"/>
    </source>
</evidence>
<dbReference type="Pfam" id="PF04932">
    <property type="entry name" value="Wzy_C"/>
    <property type="match status" value="1"/>
</dbReference>
<feature type="transmembrane region" description="Helical" evidence="5">
    <location>
        <begin position="370"/>
        <end position="395"/>
    </location>
</feature>
<dbReference type="RefSeq" id="WP_207089312.1">
    <property type="nucleotide sequence ID" value="NZ_JAFLQW010000463.1"/>
</dbReference>
<feature type="transmembrane region" description="Helical" evidence="5">
    <location>
        <begin position="273"/>
        <end position="294"/>
    </location>
</feature>
<feature type="transmembrane region" description="Helical" evidence="5">
    <location>
        <begin position="26"/>
        <end position="50"/>
    </location>
</feature>
<evidence type="ECO:0000256" key="2">
    <source>
        <dbReference type="ARBA" id="ARBA00022692"/>
    </source>
</evidence>
<dbReference type="PANTHER" id="PTHR37422:SF13">
    <property type="entry name" value="LIPOPOLYSACCHARIDE BIOSYNTHESIS PROTEIN PA4999-RELATED"/>
    <property type="match status" value="1"/>
</dbReference>
<dbReference type="InterPro" id="IPR051533">
    <property type="entry name" value="WaaL-like"/>
</dbReference>
<dbReference type="GO" id="GO:0016874">
    <property type="term" value="F:ligase activity"/>
    <property type="evidence" value="ECO:0007669"/>
    <property type="project" value="UniProtKB-KW"/>
</dbReference>
<name>A0ABS3FUS2_9CYAN</name>
<keyword evidence="8" id="KW-1185">Reference proteome</keyword>
<evidence type="ECO:0000259" key="6">
    <source>
        <dbReference type="Pfam" id="PF04932"/>
    </source>
</evidence>
<keyword evidence="2 5" id="KW-0812">Transmembrane</keyword>